<keyword evidence="2" id="KW-0677">Repeat</keyword>
<dbReference type="SUPFAM" id="SSF57667">
    <property type="entry name" value="beta-beta-alpha zinc fingers"/>
    <property type="match status" value="1"/>
</dbReference>
<dbReference type="PANTHER" id="PTHR14196">
    <property type="entry name" value="ODD-SKIPPED - RELATED"/>
    <property type="match status" value="1"/>
</dbReference>
<dbReference type="OrthoDB" id="9439903at2759"/>
<dbReference type="AlphaFoldDB" id="A0A7L3WZ21"/>
<dbReference type="GO" id="GO:0000977">
    <property type="term" value="F:RNA polymerase II transcription regulatory region sequence-specific DNA binding"/>
    <property type="evidence" value="ECO:0007669"/>
    <property type="project" value="TreeGrafter"/>
</dbReference>
<organism evidence="7 8">
    <name type="scientific">Atlantisia rogersi</name>
    <name type="common">Inaccessible Island rail</name>
    <dbReference type="NCBI Taxonomy" id="2478892"/>
    <lineage>
        <taxon>Eukaryota</taxon>
        <taxon>Metazoa</taxon>
        <taxon>Chordata</taxon>
        <taxon>Craniata</taxon>
        <taxon>Vertebrata</taxon>
        <taxon>Euteleostomi</taxon>
        <taxon>Archelosauria</taxon>
        <taxon>Archosauria</taxon>
        <taxon>Dinosauria</taxon>
        <taxon>Saurischia</taxon>
        <taxon>Theropoda</taxon>
        <taxon>Coelurosauria</taxon>
        <taxon>Aves</taxon>
        <taxon>Neognathae</taxon>
        <taxon>Neoaves</taxon>
        <taxon>Gruiformes</taxon>
        <taxon>Rallidae</taxon>
        <taxon>Atlantisia</taxon>
    </lineage>
</organism>
<dbReference type="GO" id="GO:0000981">
    <property type="term" value="F:DNA-binding transcription factor activity, RNA polymerase II-specific"/>
    <property type="evidence" value="ECO:0007669"/>
    <property type="project" value="TreeGrafter"/>
</dbReference>
<dbReference type="FunFam" id="3.30.160.60:FF:002343">
    <property type="entry name" value="Zinc finger protein 33A"/>
    <property type="match status" value="1"/>
</dbReference>
<accession>A0A7L3WZ21</accession>
<evidence type="ECO:0000313" key="8">
    <source>
        <dbReference type="Proteomes" id="UP000518911"/>
    </source>
</evidence>
<dbReference type="PROSITE" id="PS50157">
    <property type="entry name" value="ZINC_FINGER_C2H2_2"/>
    <property type="match status" value="2"/>
</dbReference>
<gene>
    <name evidence="7" type="primary">Znf2</name>
    <name evidence="7" type="ORF">ATLROG_R06764</name>
</gene>
<reference evidence="7 8" key="1">
    <citation type="submission" date="2019-09" db="EMBL/GenBank/DDBJ databases">
        <title>Bird 10,000 Genomes (B10K) Project - Family phase.</title>
        <authorList>
            <person name="Zhang G."/>
        </authorList>
    </citation>
    <scope>NUCLEOTIDE SEQUENCE [LARGE SCALE GENOMIC DNA]</scope>
    <source>
        <strain evidence="7">OUT-0055</strain>
        <tissue evidence="7">Blood</tissue>
    </source>
</reference>
<dbReference type="PROSITE" id="PS00028">
    <property type="entry name" value="ZINC_FINGER_C2H2_1"/>
    <property type="match status" value="1"/>
</dbReference>
<dbReference type="EMBL" id="VZUJ01127106">
    <property type="protein sequence ID" value="NXV82078.1"/>
    <property type="molecule type" value="Genomic_DNA"/>
</dbReference>
<name>A0A7L3WZ21_9GRUI</name>
<feature type="domain" description="C2H2-type" evidence="6">
    <location>
        <begin position="1"/>
        <end position="20"/>
    </location>
</feature>
<evidence type="ECO:0000259" key="6">
    <source>
        <dbReference type="PROSITE" id="PS50157"/>
    </source>
</evidence>
<feature type="domain" description="C2H2-type" evidence="6">
    <location>
        <begin position="21"/>
        <end position="48"/>
    </location>
</feature>
<comment type="caution">
    <text evidence="7">The sequence shown here is derived from an EMBL/GenBank/DDBJ whole genome shotgun (WGS) entry which is preliminary data.</text>
</comment>
<evidence type="ECO:0000256" key="4">
    <source>
        <dbReference type="ARBA" id="ARBA00022833"/>
    </source>
</evidence>
<dbReference type="PANTHER" id="PTHR14196:SF12">
    <property type="entry name" value="ZINC FINGER PROTEIN 208-LIKE"/>
    <property type="match status" value="1"/>
</dbReference>
<protein>
    <submittedName>
        <fullName evidence="7">ZNF2 protein</fullName>
    </submittedName>
</protein>
<dbReference type="Gene3D" id="3.30.160.60">
    <property type="entry name" value="Classic Zinc Finger"/>
    <property type="match status" value="3"/>
</dbReference>
<keyword evidence="4" id="KW-0862">Zinc</keyword>
<dbReference type="InterPro" id="IPR050717">
    <property type="entry name" value="C2H2-ZF_Transcription_Reg"/>
</dbReference>
<keyword evidence="1" id="KW-0479">Metal-binding</keyword>
<evidence type="ECO:0000256" key="3">
    <source>
        <dbReference type="ARBA" id="ARBA00022771"/>
    </source>
</evidence>
<dbReference type="GO" id="GO:0005634">
    <property type="term" value="C:nucleus"/>
    <property type="evidence" value="ECO:0007669"/>
    <property type="project" value="TreeGrafter"/>
</dbReference>
<dbReference type="GO" id="GO:0008270">
    <property type="term" value="F:zinc ion binding"/>
    <property type="evidence" value="ECO:0007669"/>
    <property type="project" value="UniProtKB-KW"/>
</dbReference>
<evidence type="ECO:0000256" key="1">
    <source>
        <dbReference type="ARBA" id="ARBA00022723"/>
    </source>
</evidence>
<proteinExistence type="predicted"/>
<evidence type="ECO:0000256" key="2">
    <source>
        <dbReference type="ARBA" id="ARBA00022737"/>
    </source>
</evidence>
<feature type="non-terminal residue" evidence="7">
    <location>
        <position position="1"/>
    </location>
</feature>
<dbReference type="InterPro" id="IPR013087">
    <property type="entry name" value="Znf_C2H2_type"/>
</dbReference>
<dbReference type="InterPro" id="IPR036236">
    <property type="entry name" value="Znf_C2H2_sf"/>
</dbReference>
<sequence>AFRDKNSLIVHQRIHTGERPFACDQCPKAFRDKNSLTLHQRIHTGVKPHKCDQCGK</sequence>
<keyword evidence="3 5" id="KW-0863">Zinc-finger</keyword>
<dbReference type="SMART" id="SM00355">
    <property type="entry name" value="ZnF_C2H2"/>
    <property type="match status" value="1"/>
</dbReference>
<feature type="non-terminal residue" evidence="7">
    <location>
        <position position="56"/>
    </location>
</feature>
<dbReference type="Proteomes" id="UP000518911">
    <property type="component" value="Unassembled WGS sequence"/>
</dbReference>
<keyword evidence="8" id="KW-1185">Reference proteome</keyword>
<evidence type="ECO:0000313" key="7">
    <source>
        <dbReference type="EMBL" id="NXV82078.1"/>
    </source>
</evidence>
<evidence type="ECO:0000256" key="5">
    <source>
        <dbReference type="PROSITE-ProRule" id="PRU00042"/>
    </source>
</evidence>
<dbReference type="Pfam" id="PF00096">
    <property type="entry name" value="zf-C2H2"/>
    <property type="match status" value="1"/>
</dbReference>